<dbReference type="InterPro" id="IPR036264">
    <property type="entry name" value="Bact_exopeptidase_dim_dom"/>
</dbReference>
<dbReference type="AlphaFoldDB" id="A0A0L7TEV0"/>
<accession>A0A0L7TEV0</accession>
<comment type="cofactor">
    <cofactor evidence="2">
        <name>Zn(2+)</name>
        <dbReference type="ChEBI" id="CHEBI:29105"/>
    </cofactor>
</comment>
<evidence type="ECO:0000256" key="6">
    <source>
        <dbReference type="ARBA" id="ARBA00022801"/>
    </source>
</evidence>
<dbReference type="PATRIC" id="fig|1560201.3.peg.2573"/>
<dbReference type="Gene3D" id="3.40.630.10">
    <property type="entry name" value="Zn peptidases"/>
    <property type="match status" value="1"/>
</dbReference>
<comment type="cofactor">
    <cofactor evidence="1">
        <name>Co(2+)</name>
        <dbReference type="ChEBI" id="CHEBI:48828"/>
    </cofactor>
</comment>
<dbReference type="SUPFAM" id="SSF53187">
    <property type="entry name" value="Zn-dependent exopeptidases"/>
    <property type="match status" value="1"/>
</dbReference>
<dbReference type="InterPro" id="IPR001261">
    <property type="entry name" value="ArgE/DapE_CS"/>
</dbReference>
<evidence type="ECO:0000256" key="10">
    <source>
        <dbReference type="ARBA" id="ARBA00023285"/>
    </source>
</evidence>
<dbReference type="Pfam" id="PF01546">
    <property type="entry name" value="Peptidase_M20"/>
    <property type="match status" value="1"/>
</dbReference>
<dbReference type="InterPro" id="IPR010964">
    <property type="entry name" value="M20A_pepV-rel"/>
</dbReference>
<proteinExistence type="inferred from homology"/>
<dbReference type="EMBL" id="JRXE01000015">
    <property type="protein sequence ID" value="KOC89573.1"/>
    <property type="molecule type" value="Genomic_DNA"/>
</dbReference>
<dbReference type="PROSITE" id="PS00758">
    <property type="entry name" value="ARGE_DAPE_CPG2_1"/>
    <property type="match status" value="1"/>
</dbReference>
<dbReference type="GO" id="GO:0008270">
    <property type="term" value="F:zinc ion binding"/>
    <property type="evidence" value="ECO:0007669"/>
    <property type="project" value="InterPro"/>
</dbReference>
<keyword evidence="10" id="KW-0170">Cobalt</keyword>
<dbReference type="GO" id="GO:0008777">
    <property type="term" value="F:acetylornithine deacetylase activity"/>
    <property type="evidence" value="ECO:0007669"/>
    <property type="project" value="TreeGrafter"/>
</dbReference>
<dbReference type="Proteomes" id="UP000037088">
    <property type="component" value="Unassembled WGS sequence"/>
</dbReference>
<keyword evidence="6" id="KW-0378">Hydrolase</keyword>
<keyword evidence="4" id="KW-0645">Protease</keyword>
<dbReference type="Gene3D" id="3.30.70.360">
    <property type="match status" value="2"/>
</dbReference>
<protein>
    <submittedName>
        <fullName evidence="12">Peptidase M20</fullName>
    </submittedName>
</protein>
<comment type="caution">
    <text evidence="12">The sequence shown here is derived from an EMBL/GenBank/DDBJ whole genome shotgun (WGS) entry which is preliminary data.</text>
</comment>
<dbReference type="PANTHER" id="PTHR43808">
    <property type="entry name" value="ACETYLORNITHINE DEACETYLASE"/>
    <property type="match status" value="1"/>
</dbReference>
<dbReference type="RefSeq" id="WP_052899649.1">
    <property type="nucleotide sequence ID" value="NZ_JRXE01000015.1"/>
</dbReference>
<dbReference type="Proteomes" id="UP000036851">
    <property type="component" value="Unassembled WGS sequence"/>
</dbReference>
<dbReference type="InterPro" id="IPR002933">
    <property type="entry name" value="Peptidase_M20"/>
</dbReference>
<sequence length="490" mass="53221">MTSSLSTQEQALIPAIEQWIEQHREQLIEDLASWIEIPSISRADRGVEGAPFGAECQQILERALTLAQQAGFTTENHQGYAGSVIYGNHAKDIGLIGHLDVVPPGDNWLYPPFTLTRKGEFVIGRGVADNKGPAIADLYLLKLIRDLNIPLSHNLRIVYGLAEETNMADLAWYSQHGPVPEVSIVTDGRFPVNNAQKGQITLHLAAPVSPLLANFSAGIASNSVPERASIELPDGDFSAVNERIATLSGLSAGRLTAEPLTSGLRLNAEGIAGHAAFPEGTLSAVRVLFSALLELKLVNDHDRPLITFFERFLRSPFGEQAGIAFADEESGKLTFNAGIWSGDAANNTLNITLDIRYPVLTRAEQVLAALQETVAPQGITLTSWRDVPPFYLPVDDRRIQLLQQTWNDLSGRDDKPYAMGGVTHSKVLPRAITFGPGYARTPETSPDFLPAGHGLPHGADEVVHIPSLLAALPVYVIALIRLDRWLQSQS</sequence>
<evidence type="ECO:0000256" key="7">
    <source>
        <dbReference type="ARBA" id="ARBA00022833"/>
    </source>
</evidence>
<dbReference type="GO" id="GO:0008237">
    <property type="term" value="F:metallopeptidase activity"/>
    <property type="evidence" value="ECO:0007669"/>
    <property type="project" value="UniProtKB-KW"/>
</dbReference>
<evidence type="ECO:0000256" key="8">
    <source>
        <dbReference type="ARBA" id="ARBA00022997"/>
    </source>
</evidence>
<dbReference type="PANTHER" id="PTHR43808:SF31">
    <property type="entry name" value="N-ACETYL-L-CITRULLINE DEACETYLASE"/>
    <property type="match status" value="1"/>
</dbReference>
<evidence type="ECO:0000256" key="4">
    <source>
        <dbReference type="ARBA" id="ARBA00022670"/>
    </source>
</evidence>
<dbReference type="NCBIfam" id="TIGR01887">
    <property type="entry name" value="dipeptidaselike"/>
    <property type="match status" value="1"/>
</dbReference>
<dbReference type="OrthoDB" id="7055905at2"/>
<keyword evidence="7" id="KW-0862">Zinc</keyword>
<dbReference type="STRING" id="1560201.NG42_12060"/>
<dbReference type="GO" id="GO:0016805">
    <property type="term" value="F:dipeptidase activity"/>
    <property type="evidence" value="ECO:0007669"/>
    <property type="project" value="UniProtKB-KW"/>
</dbReference>
<keyword evidence="8" id="KW-0224">Dipeptidase</keyword>
<evidence type="ECO:0000256" key="3">
    <source>
        <dbReference type="ARBA" id="ARBA00006247"/>
    </source>
</evidence>
<keyword evidence="5" id="KW-0479">Metal-binding</keyword>
<organism evidence="12 13">
    <name type="scientific">Winslowiella iniecta</name>
    <dbReference type="NCBI Taxonomy" id="1560201"/>
    <lineage>
        <taxon>Bacteria</taxon>
        <taxon>Pseudomonadati</taxon>
        <taxon>Pseudomonadota</taxon>
        <taxon>Gammaproteobacteria</taxon>
        <taxon>Enterobacterales</taxon>
        <taxon>Erwiniaceae</taxon>
        <taxon>Winslowiella</taxon>
    </lineage>
</organism>
<evidence type="ECO:0000256" key="2">
    <source>
        <dbReference type="ARBA" id="ARBA00001947"/>
    </source>
</evidence>
<gene>
    <name evidence="11" type="ORF">NG42_12060</name>
    <name evidence="12" type="ORF">NG43_07885</name>
</gene>
<evidence type="ECO:0000256" key="1">
    <source>
        <dbReference type="ARBA" id="ARBA00001941"/>
    </source>
</evidence>
<keyword evidence="9" id="KW-0482">Metalloprotease</keyword>
<evidence type="ECO:0000256" key="5">
    <source>
        <dbReference type="ARBA" id="ARBA00022723"/>
    </source>
</evidence>
<dbReference type="GO" id="GO:0006508">
    <property type="term" value="P:proteolysis"/>
    <property type="evidence" value="ECO:0007669"/>
    <property type="project" value="UniProtKB-KW"/>
</dbReference>
<comment type="similarity">
    <text evidence="3">Belongs to the peptidase M20A family.</text>
</comment>
<dbReference type="EMBL" id="JRXF01000010">
    <property type="protein sequence ID" value="KOC93873.1"/>
    <property type="molecule type" value="Genomic_DNA"/>
</dbReference>
<evidence type="ECO:0000313" key="11">
    <source>
        <dbReference type="EMBL" id="KOC89573.1"/>
    </source>
</evidence>
<dbReference type="GO" id="GO:0006526">
    <property type="term" value="P:L-arginine biosynthetic process"/>
    <property type="evidence" value="ECO:0007669"/>
    <property type="project" value="TreeGrafter"/>
</dbReference>
<evidence type="ECO:0000313" key="13">
    <source>
        <dbReference type="Proteomes" id="UP000036851"/>
    </source>
</evidence>
<reference evidence="13 14" key="1">
    <citation type="journal article" date="2015" name="Int. J. Syst. Evol. Microbiol.">
        <title>Erwinia iniecta sp. nov., isolated from Russian wheat aphids (Diuraphis noxia).</title>
        <authorList>
            <person name="Campillo T."/>
            <person name="Luna E."/>
            <person name="Portier P."/>
            <person name="Fischer-Le Saux M."/>
            <person name="Lapitan N."/>
            <person name="Tisserat N.A."/>
            <person name="Leach J.E."/>
        </authorList>
    </citation>
    <scope>NUCLEOTIDE SEQUENCE [LARGE SCALE GENOMIC DNA]</scope>
    <source>
        <strain evidence="11 14">B120</strain>
        <strain evidence="12 13">B149</strain>
    </source>
</reference>
<name>A0A0L7TEV0_9GAMM</name>
<evidence type="ECO:0000313" key="12">
    <source>
        <dbReference type="EMBL" id="KOC93873.1"/>
    </source>
</evidence>
<dbReference type="SUPFAM" id="SSF55031">
    <property type="entry name" value="Bacterial exopeptidase dimerisation domain"/>
    <property type="match status" value="1"/>
</dbReference>
<evidence type="ECO:0000256" key="9">
    <source>
        <dbReference type="ARBA" id="ARBA00023049"/>
    </source>
</evidence>
<keyword evidence="14" id="KW-1185">Reference proteome</keyword>
<evidence type="ECO:0000313" key="14">
    <source>
        <dbReference type="Proteomes" id="UP000037088"/>
    </source>
</evidence>
<dbReference type="InterPro" id="IPR050072">
    <property type="entry name" value="Peptidase_M20A"/>
</dbReference>